<dbReference type="EMBL" id="SBIW01000027">
    <property type="protein sequence ID" value="RWY47355.1"/>
    <property type="molecule type" value="Genomic_DNA"/>
</dbReference>
<name>A0A3S3UIV9_9SPHI</name>
<feature type="domain" description="Arm DNA-binding" evidence="1">
    <location>
        <begin position="12"/>
        <end position="98"/>
    </location>
</feature>
<dbReference type="Pfam" id="PF17293">
    <property type="entry name" value="Arm-DNA-bind_5"/>
    <property type="match status" value="1"/>
</dbReference>
<dbReference type="OrthoDB" id="892893at2"/>
<protein>
    <recommendedName>
        <fullName evidence="1">Arm DNA-binding domain-containing protein</fullName>
    </recommendedName>
</protein>
<dbReference type="Proteomes" id="UP000286701">
    <property type="component" value="Unassembled WGS sequence"/>
</dbReference>
<reference evidence="2 3" key="1">
    <citation type="submission" date="2019-01" db="EMBL/GenBank/DDBJ databases">
        <title>Mucilaginibacter antarcticum sp. nov., isolated from antarctic soil.</title>
        <authorList>
            <person name="Yan Y.-Q."/>
            <person name="Du Z.-J."/>
        </authorList>
    </citation>
    <scope>NUCLEOTIDE SEQUENCE [LARGE SCALE GENOMIC DNA]</scope>
    <source>
        <strain evidence="2 3">F01003</strain>
    </source>
</reference>
<dbReference type="AlphaFoldDB" id="A0A3S3UIV9"/>
<evidence type="ECO:0000313" key="3">
    <source>
        <dbReference type="Proteomes" id="UP000286701"/>
    </source>
</evidence>
<comment type="caution">
    <text evidence="2">The sequence shown here is derived from an EMBL/GenBank/DDBJ whole genome shotgun (WGS) entry which is preliminary data.</text>
</comment>
<keyword evidence="3" id="KW-1185">Reference proteome</keyword>
<gene>
    <name evidence="2" type="ORF">EPL05_22215</name>
</gene>
<proteinExistence type="predicted"/>
<sequence length="115" mass="13069">MRSSNSFSILFWTNKAKADANGLLPLYARVTVEGKRVEISLKRKVNPKKWGAKSGFMVGNGEEVRIINKYINETSNEIFEIYRAFKGHGKPFSAEDIKEKLTGKEQQIVLIFRGC</sequence>
<dbReference type="InterPro" id="IPR035386">
    <property type="entry name" value="Arm-DNA-bind_5"/>
</dbReference>
<evidence type="ECO:0000259" key="1">
    <source>
        <dbReference type="Pfam" id="PF17293"/>
    </source>
</evidence>
<accession>A0A3S3UIV9</accession>
<evidence type="ECO:0000313" key="2">
    <source>
        <dbReference type="EMBL" id="RWY47355.1"/>
    </source>
</evidence>
<organism evidence="2 3">
    <name type="scientific">Mucilaginibacter gilvus</name>
    <dbReference type="NCBI Taxonomy" id="2305909"/>
    <lineage>
        <taxon>Bacteria</taxon>
        <taxon>Pseudomonadati</taxon>
        <taxon>Bacteroidota</taxon>
        <taxon>Sphingobacteriia</taxon>
        <taxon>Sphingobacteriales</taxon>
        <taxon>Sphingobacteriaceae</taxon>
        <taxon>Mucilaginibacter</taxon>
    </lineage>
</organism>
<dbReference type="RefSeq" id="WP_128536188.1">
    <property type="nucleotide sequence ID" value="NZ_SBIW01000027.1"/>
</dbReference>